<proteinExistence type="predicted"/>
<organism evidence="1">
    <name type="scientific">uncultured Ramlibacter sp</name>
    <dbReference type="NCBI Taxonomy" id="260755"/>
    <lineage>
        <taxon>Bacteria</taxon>
        <taxon>Pseudomonadati</taxon>
        <taxon>Pseudomonadota</taxon>
        <taxon>Betaproteobacteria</taxon>
        <taxon>Burkholderiales</taxon>
        <taxon>Comamonadaceae</taxon>
        <taxon>Ramlibacter</taxon>
        <taxon>environmental samples</taxon>
    </lineage>
</organism>
<feature type="non-terminal residue" evidence="1">
    <location>
        <position position="1"/>
    </location>
</feature>
<dbReference type="AlphaFoldDB" id="A0A6J4QB16"/>
<sequence length="45" mass="4715">WYESAWAAGLKSAETRAMAGVADSPPRTAARMDAAAWSCRQSGGD</sequence>
<name>A0A6J4QB16_9BURK</name>
<evidence type="ECO:0000313" key="1">
    <source>
        <dbReference type="EMBL" id="CAA9438826.1"/>
    </source>
</evidence>
<reference evidence="1" key="1">
    <citation type="submission" date="2020-02" db="EMBL/GenBank/DDBJ databases">
        <authorList>
            <person name="Meier V. D."/>
        </authorList>
    </citation>
    <scope>NUCLEOTIDE SEQUENCE</scope>
    <source>
        <strain evidence="1">AVDCRST_MAG51</strain>
    </source>
</reference>
<gene>
    <name evidence="1" type="ORF">AVDCRST_MAG51-3085</name>
</gene>
<feature type="non-terminal residue" evidence="1">
    <location>
        <position position="45"/>
    </location>
</feature>
<dbReference type="EMBL" id="CADCUX010000668">
    <property type="protein sequence ID" value="CAA9438826.1"/>
    <property type="molecule type" value="Genomic_DNA"/>
</dbReference>
<protein>
    <submittedName>
        <fullName evidence="1">Uncharacterized protein</fullName>
    </submittedName>
</protein>
<accession>A0A6J4QB16</accession>